<dbReference type="HOGENOM" id="CLU_1150681_0_0_11"/>
<feature type="transmembrane region" description="Helical" evidence="1">
    <location>
        <begin position="209"/>
        <end position="234"/>
    </location>
</feature>
<reference evidence="3" key="1">
    <citation type="submission" date="2009-09" db="EMBL/GenBank/DDBJ databases">
        <title>The complete genome of Kribbella flavida DSM 17836.</title>
        <authorList>
            <consortium name="US DOE Joint Genome Institute (JGI-PGF)"/>
            <person name="Lucas S."/>
            <person name="Copeland A."/>
            <person name="Lapidus A."/>
            <person name="Glavina del Rio T."/>
            <person name="Dalin E."/>
            <person name="Tice H."/>
            <person name="Bruce D."/>
            <person name="Goodwin L."/>
            <person name="Pitluck S."/>
            <person name="Kyrpides N."/>
            <person name="Mavromatis K."/>
            <person name="Ivanova N."/>
            <person name="Saunders E."/>
            <person name="Brettin T."/>
            <person name="Detter J.C."/>
            <person name="Han C."/>
            <person name="Larimer F."/>
            <person name="Land M."/>
            <person name="Hauser L."/>
            <person name="Markowitz V."/>
            <person name="Cheng J.-F."/>
            <person name="Hugenholtz P."/>
            <person name="Woyke T."/>
            <person name="Wu D."/>
            <person name="Pukall R."/>
            <person name="Klenk H.-P."/>
            <person name="Eisen J.A."/>
        </authorList>
    </citation>
    <scope>NUCLEOTIDE SEQUENCE [LARGE SCALE GENOMIC DNA]</scope>
    <source>
        <strain evidence="3">DSM 17836 / JCM 10339 / NBRC 14399</strain>
    </source>
</reference>
<gene>
    <name evidence="2" type="ordered locus">Kfla_6835</name>
</gene>
<dbReference type="OrthoDB" id="3829378at2"/>
<accession>D2Q2D0</accession>
<keyword evidence="3" id="KW-1185">Reference proteome</keyword>
<keyword evidence="1" id="KW-1133">Transmembrane helix</keyword>
<evidence type="ECO:0000256" key="1">
    <source>
        <dbReference type="SAM" id="Phobius"/>
    </source>
</evidence>
<dbReference type="EMBL" id="CP001736">
    <property type="protein sequence ID" value="ADB35826.1"/>
    <property type="molecule type" value="Genomic_DNA"/>
</dbReference>
<name>D2Q2D0_KRIFD</name>
<dbReference type="Proteomes" id="UP000007967">
    <property type="component" value="Chromosome"/>
</dbReference>
<dbReference type="AlphaFoldDB" id="D2Q2D0"/>
<keyword evidence="1" id="KW-0472">Membrane</keyword>
<dbReference type="STRING" id="479435.Kfla_6835"/>
<evidence type="ECO:0000313" key="2">
    <source>
        <dbReference type="EMBL" id="ADB35826.1"/>
    </source>
</evidence>
<organism evidence="2 3">
    <name type="scientific">Kribbella flavida (strain DSM 17836 / JCM 10339 / NBRC 14399)</name>
    <dbReference type="NCBI Taxonomy" id="479435"/>
    <lineage>
        <taxon>Bacteria</taxon>
        <taxon>Bacillati</taxon>
        <taxon>Actinomycetota</taxon>
        <taxon>Actinomycetes</taxon>
        <taxon>Propionibacteriales</taxon>
        <taxon>Kribbellaceae</taxon>
        <taxon>Kribbella</taxon>
    </lineage>
</organism>
<keyword evidence="1" id="KW-0812">Transmembrane</keyword>
<dbReference type="KEGG" id="kfl:Kfla_6835"/>
<proteinExistence type="predicted"/>
<evidence type="ECO:0000313" key="3">
    <source>
        <dbReference type="Proteomes" id="UP000007967"/>
    </source>
</evidence>
<sequence>MPRRLRSAPSPRRRPPGRLTLLALVLAAIAAVMPASSWASAPSTAGSVPTDSRVTAAVAAWKHDPVYFDPQYAASVAEHVTALRDRIAQSPVPVYLAAVPTGAWFPEKGDTELLAGWMAAANGKPGLYVVMFGTETVGVEHLVQAYSPGRVYAASRKSVADRLAEFLDAVKVSDRYDAKPARTQPLPPRDATPREPERFTAGQAIASGIGGAVLGLLGGAVLAGIVLGVAALVARRGGGRL</sequence>
<reference evidence="2 3" key="2">
    <citation type="journal article" date="2010" name="Stand. Genomic Sci.">
        <title>Complete genome sequence of Kribbella flavida type strain (IFO 14399).</title>
        <authorList>
            <person name="Pukall R."/>
            <person name="Lapidus A."/>
            <person name="Glavina Del Rio T."/>
            <person name="Copeland A."/>
            <person name="Tice H."/>
            <person name="Cheng J.-F."/>
            <person name="Lucas S."/>
            <person name="Chen F."/>
            <person name="Nolan M."/>
            <person name="LaButti K."/>
            <person name="Pati A."/>
            <person name="Ivanova N."/>
            <person name="Mavrommatis K."/>
            <person name="Mikhailova N."/>
            <person name="Pitluck S."/>
            <person name="Bruce D."/>
            <person name="Goodwin L."/>
            <person name="Land M."/>
            <person name="Hauser L."/>
            <person name="Chang Y.-J."/>
            <person name="Jeffries C.D."/>
            <person name="Chen A."/>
            <person name="Palaniappan K."/>
            <person name="Chain P."/>
            <person name="Rohde M."/>
            <person name="Goeker M."/>
            <person name="Bristow J."/>
            <person name="Eisen J.A."/>
            <person name="Markowitz V."/>
            <person name="Hugenholtz P."/>
            <person name="Kyrpides N.C."/>
            <person name="Klenk H.-P."/>
            <person name="Brettin T."/>
        </authorList>
    </citation>
    <scope>NUCLEOTIDE SEQUENCE [LARGE SCALE GENOMIC DNA]</scope>
    <source>
        <strain evidence="3">DSM 17836 / JCM 10339 / NBRC 14399</strain>
    </source>
</reference>
<protein>
    <recommendedName>
        <fullName evidence="4">TPM domain-containing protein</fullName>
    </recommendedName>
</protein>
<evidence type="ECO:0008006" key="4">
    <source>
        <dbReference type="Google" id="ProtNLM"/>
    </source>
</evidence>